<dbReference type="InterPro" id="IPR025708">
    <property type="entry name" value="HSP15"/>
</dbReference>
<dbReference type="Pfam" id="PF01479">
    <property type="entry name" value="S4"/>
    <property type="match status" value="1"/>
</dbReference>
<dbReference type="PIRSF" id="PIRSF016821">
    <property type="entry name" value="HSP15"/>
    <property type="match status" value="1"/>
</dbReference>
<organism evidence="7 8">
    <name type="scientific">Paraferrimonas haliotis</name>
    <dbReference type="NCBI Taxonomy" id="2013866"/>
    <lineage>
        <taxon>Bacteria</taxon>
        <taxon>Pseudomonadati</taxon>
        <taxon>Pseudomonadota</taxon>
        <taxon>Gammaproteobacteria</taxon>
        <taxon>Alteromonadales</taxon>
        <taxon>Ferrimonadaceae</taxon>
        <taxon>Paraferrimonas</taxon>
    </lineage>
</organism>
<dbReference type="CDD" id="cd00165">
    <property type="entry name" value="S4"/>
    <property type="match status" value="1"/>
</dbReference>
<gene>
    <name evidence="7" type="ORF">GCM10007894_14530</name>
</gene>
<dbReference type="GO" id="GO:0043023">
    <property type="term" value="F:ribosomal large subunit binding"/>
    <property type="evidence" value="ECO:0007669"/>
    <property type="project" value="InterPro"/>
</dbReference>
<evidence type="ECO:0000313" key="8">
    <source>
        <dbReference type="Proteomes" id="UP001157439"/>
    </source>
</evidence>
<evidence type="ECO:0000259" key="6">
    <source>
        <dbReference type="SMART" id="SM00363"/>
    </source>
</evidence>
<reference evidence="7 8" key="1">
    <citation type="journal article" date="2014" name="Int. J. Syst. Evol. Microbiol.">
        <title>Complete genome sequence of Corynebacterium casei LMG S-19264T (=DSM 44701T), isolated from a smear-ripened cheese.</title>
        <authorList>
            <consortium name="US DOE Joint Genome Institute (JGI-PGF)"/>
            <person name="Walter F."/>
            <person name="Albersmeier A."/>
            <person name="Kalinowski J."/>
            <person name="Ruckert C."/>
        </authorList>
    </citation>
    <scope>NUCLEOTIDE SEQUENCE [LARGE SCALE GENOMIC DNA]</scope>
    <source>
        <strain evidence="7 8">NBRC 112785</strain>
    </source>
</reference>
<comment type="caution">
    <text evidence="7">The sequence shown here is derived from an EMBL/GenBank/DDBJ whole genome shotgun (WGS) entry which is preliminary data.</text>
</comment>
<dbReference type="GO" id="GO:0034605">
    <property type="term" value="P:cellular response to heat"/>
    <property type="evidence" value="ECO:0007669"/>
    <property type="project" value="InterPro"/>
</dbReference>
<feature type="domain" description="RNA-binding S4" evidence="6">
    <location>
        <begin position="10"/>
        <end position="73"/>
    </location>
</feature>
<keyword evidence="3 4" id="KW-0238">DNA-binding</keyword>
<dbReference type="SMART" id="SM00363">
    <property type="entry name" value="S4"/>
    <property type="match status" value="1"/>
</dbReference>
<dbReference type="PROSITE" id="PS50889">
    <property type="entry name" value="S4"/>
    <property type="match status" value="1"/>
</dbReference>
<dbReference type="Proteomes" id="UP001157439">
    <property type="component" value="Unassembled WGS sequence"/>
</dbReference>
<feature type="compositionally biased region" description="Basic residues" evidence="5">
    <location>
        <begin position="117"/>
        <end position="126"/>
    </location>
</feature>
<keyword evidence="8" id="KW-1185">Reference proteome</keyword>
<comment type="similarity">
    <text evidence="1 4">Belongs to the HSP15 family.</text>
</comment>
<dbReference type="EMBL" id="BSPO01000002">
    <property type="protein sequence ID" value="GLS83476.1"/>
    <property type="molecule type" value="Genomic_DNA"/>
</dbReference>
<dbReference type="GO" id="GO:0003677">
    <property type="term" value="F:DNA binding"/>
    <property type="evidence" value="ECO:0007669"/>
    <property type="project" value="UniProtKB-KW"/>
</dbReference>
<feature type="region of interest" description="Disordered" evidence="5">
    <location>
        <begin position="104"/>
        <end position="132"/>
    </location>
</feature>
<dbReference type="AlphaFoldDB" id="A0AA37TS12"/>
<dbReference type="SUPFAM" id="SSF55174">
    <property type="entry name" value="Alpha-L RNA-binding motif"/>
    <property type="match status" value="1"/>
</dbReference>
<dbReference type="InterPro" id="IPR036986">
    <property type="entry name" value="S4_RNA-bd_sf"/>
</dbReference>
<dbReference type="GO" id="GO:0003727">
    <property type="term" value="F:single-stranded RNA binding"/>
    <property type="evidence" value="ECO:0007669"/>
    <property type="project" value="InterPro"/>
</dbReference>
<proteinExistence type="inferred from homology"/>
<dbReference type="RefSeq" id="WP_095496978.1">
    <property type="nucleotide sequence ID" value="NZ_BSPO01000002.1"/>
</dbReference>
<keyword evidence="7" id="KW-0346">Stress response</keyword>
<evidence type="ECO:0000313" key="7">
    <source>
        <dbReference type="EMBL" id="GLS83476.1"/>
    </source>
</evidence>
<dbReference type="Gene3D" id="3.10.290.10">
    <property type="entry name" value="RNA-binding S4 domain"/>
    <property type="match status" value="1"/>
</dbReference>
<evidence type="ECO:0000256" key="3">
    <source>
        <dbReference type="ARBA" id="ARBA00023125"/>
    </source>
</evidence>
<protein>
    <recommendedName>
        <fullName evidence="4">Heat shock protein 15</fullName>
    </recommendedName>
</protein>
<accession>A0AA37TS12</accession>
<evidence type="ECO:0000256" key="1">
    <source>
        <dbReference type="ARBA" id="ARBA00008396"/>
    </source>
</evidence>
<keyword evidence="2 4" id="KW-0694">RNA-binding</keyword>
<evidence type="ECO:0000256" key="2">
    <source>
        <dbReference type="ARBA" id="ARBA00022884"/>
    </source>
</evidence>
<evidence type="ECO:0000256" key="5">
    <source>
        <dbReference type="SAM" id="MobiDB-lite"/>
    </source>
</evidence>
<dbReference type="NCBIfam" id="NF007673">
    <property type="entry name" value="PRK10348.1"/>
    <property type="match status" value="1"/>
</dbReference>
<sequence length="132" mass="15226">MSDSDKQLKVRLDKWLWSARLYKTRSLAQEMISGGKVHYNGQRCKPSRPVECDATITLRQGFDEKVIVVDKLIDKRVNASIAATVYHETEESISKREVNAANRKLLASNNPQPRTKPDKKQRRQIIRFKSTD</sequence>
<name>A0AA37TS12_9GAMM</name>
<dbReference type="InterPro" id="IPR002942">
    <property type="entry name" value="S4_RNA-bd"/>
</dbReference>
<evidence type="ECO:0000256" key="4">
    <source>
        <dbReference type="PIRNR" id="PIRNR016821"/>
    </source>
</evidence>